<feature type="compositionally biased region" description="Basic and acidic residues" evidence="1">
    <location>
        <begin position="40"/>
        <end position="62"/>
    </location>
</feature>
<name>A0ABD3B093_9GENT</name>
<organism evidence="2 3">
    <name type="scientific">Cinchona calisaya</name>
    <dbReference type="NCBI Taxonomy" id="153742"/>
    <lineage>
        <taxon>Eukaryota</taxon>
        <taxon>Viridiplantae</taxon>
        <taxon>Streptophyta</taxon>
        <taxon>Embryophyta</taxon>
        <taxon>Tracheophyta</taxon>
        <taxon>Spermatophyta</taxon>
        <taxon>Magnoliopsida</taxon>
        <taxon>eudicotyledons</taxon>
        <taxon>Gunneridae</taxon>
        <taxon>Pentapetalae</taxon>
        <taxon>asterids</taxon>
        <taxon>lamiids</taxon>
        <taxon>Gentianales</taxon>
        <taxon>Rubiaceae</taxon>
        <taxon>Cinchonoideae</taxon>
        <taxon>Cinchoneae</taxon>
        <taxon>Cinchona</taxon>
    </lineage>
</organism>
<sequence>MVFWESCHLDLESEEADDVVFSVIGRRSVYRTGYYVSNDPRTKSYGEDNANRETDESGRHSDEDDYEDSFINDGNAVVFPFLPDGEEEGCKAQGFKVGENDCRVTVERSDSKADYGTSGHVSKGKAEAITNKELKRSTLKQCFFSPLWDAGLLRDWQL</sequence>
<accession>A0ABD3B093</accession>
<reference evidence="2 3" key="1">
    <citation type="submission" date="2024-11" db="EMBL/GenBank/DDBJ databases">
        <title>A near-complete genome assembly of Cinchona calisaya.</title>
        <authorList>
            <person name="Lian D.C."/>
            <person name="Zhao X.W."/>
            <person name="Wei L."/>
        </authorList>
    </citation>
    <scope>NUCLEOTIDE SEQUENCE [LARGE SCALE GENOMIC DNA]</scope>
    <source>
        <tissue evidence="2">Nenye</tissue>
    </source>
</reference>
<evidence type="ECO:0000313" key="3">
    <source>
        <dbReference type="Proteomes" id="UP001630127"/>
    </source>
</evidence>
<gene>
    <name evidence="2" type="ORF">ACH5RR_000316</name>
</gene>
<protein>
    <submittedName>
        <fullName evidence="2">Uncharacterized protein</fullName>
    </submittedName>
</protein>
<comment type="caution">
    <text evidence="2">The sequence shown here is derived from an EMBL/GenBank/DDBJ whole genome shotgun (WGS) entry which is preliminary data.</text>
</comment>
<dbReference type="Proteomes" id="UP001630127">
    <property type="component" value="Unassembled WGS sequence"/>
</dbReference>
<evidence type="ECO:0000256" key="1">
    <source>
        <dbReference type="SAM" id="MobiDB-lite"/>
    </source>
</evidence>
<feature type="region of interest" description="Disordered" evidence="1">
    <location>
        <begin position="40"/>
        <end position="69"/>
    </location>
</feature>
<dbReference type="EMBL" id="JBJUIK010000001">
    <property type="protein sequence ID" value="KAL3536950.1"/>
    <property type="molecule type" value="Genomic_DNA"/>
</dbReference>
<dbReference type="Gene3D" id="2.60.120.340">
    <property type="entry name" value="Nucleoplasmin core domain"/>
    <property type="match status" value="1"/>
</dbReference>
<dbReference type="AlphaFoldDB" id="A0ABD3B093"/>
<proteinExistence type="predicted"/>
<evidence type="ECO:0000313" key="2">
    <source>
        <dbReference type="EMBL" id="KAL3536950.1"/>
    </source>
</evidence>
<keyword evidence="3" id="KW-1185">Reference proteome</keyword>